<evidence type="ECO:0000256" key="15">
    <source>
        <dbReference type="SAM" id="Phobius"/>
    </source>
</evidence>
<keyword evidence="5" id="KW-0808">Transferase</keyword>
<feature type="transmembrane region" description="Helical" evidence="15">
    <location>
        <begin position="1216"/>
        <end position="1233"/>
    </location>
</feature>
<comment type="catalytic activity">
    <reaction evidence="1">
        <text>S-ubiquitinyl-[E2 ubiquitin-conjugating enzyme]-L-cysteine + [acceptor protein]-L-lysine = [E2 ubiquitin-conjugating enzyme]-L-cysteine + N(6)-ubiquitinyl-[acceptor protein]-L-lysine.</text>
        <dbReference type="EC" id="2.3.2.27"/>
    </reaction>
</comment>
<feature type="compositionally biased region" description="Low complexity" evidence="14">
    <location>
        <begin position="329"/>
        <end position="339"/>
    </location>
</feature>
<feature type="region of interest" description="Disordered" evidence="14">
    <location>
        <begin position="327"/>
        <end position="400"/>
    </location>
</feature>
<feature type="transmembrane region" description="Helical" evidence="15">
    <location>
        <begin position="1264"/>
        <end position="1286"/>
    </location>
</feature>
<keyword evidence="18" id="KW-1185">Reference proteome</keyword>
<evidence type="ECO:0000256" key="8">
    <source>
        <dbReference type="ARBA" id="ARBA00022771"/>
    </source>
</evidence>
<dbReference type="SMART" id="SM00744">
    <property type="entry name" value="RINGv"/>
    <property type="match status" value="1"/>
</dbReference>
<evidence type="ECO:0000256" key="14">
    <source>
        <dbReference type="SAM" id="MobiDB-lite"/>
    </source>
</evidence>
<dbReference type="GO" id="GO:0036503">
    <property type="term" value="P:ERAD pathway"/>
    <property type="evidence" value="ECO:0007669"/>
    <property type="project" value="TreeGrafter"/>
</dbReference>
<dbReference type="InterPro" id="IPR013083">
    <property type="entry name" value="Znf_RING/FYVE/PHD"/>
</dbReference>
<feature type="transmembrane region" description="Helical" evidence="15">
    <location>
        <begin position="718"/>
        <end position="734"/>
    </location>
</feature>
<dbReference type="Gene3D" id="3.30.40.10">
    <property type="entry name" value="Zinc/RING finger domain, C3HC4 (zinc finger)"/>
    <property type="match status" value="1"/>
</dbReference>
<evidence type="ECO:0000256" key="9">
    <source>
        <dbReference type="ARBA" id="ARBA00022786"/>
    </source>
</evidence>
<feature type="coiled-coil region" evidence="13">
    <location>
        <begin position="270"/>
        <end position="297"/>
    </location>
</feature>
<dbReference type="EMBL" id="JAEPRC010000226">
    <property type="protein sequence ID" value="KAG2203533.1"/>
    <property type="molecule type" value="Genomic_DNA"/>
</dbReference>
<protein>
    <recommendedName>
        <fullName evidence="4">RING-type E3 ubiquitin transferase</fullName>
        <ecNumber evidence="4">2.3.2.27</ecNumber>
    </recommendedName>
</protein>
<comment type="caution">
    <text evidence="17">The sequence shown here is derived from an EMBL/GenBank/DDBJ whole genome shotgun (WGS) entry which is preliminary data.</text>
</comment>
<feature type="compositionally biased region" description="Polar residues" evidence="14">
    <location>
        <begin position="1349"/>
        <end position="1368"/>
    </location>
</feature>
<feature type="transmembrane region" description="Helical" evidence="15">
    <location>
        <begin position="544"/>
        <end position="565"/>
    </location>
</feature>
<evidence type="ECO:0000256" key="4">
    <source>
        <dbReference type="ARBA" id="ARBA00012483"/>
    </source>
</evidence>
<feature type="region of interest" description="Disordered" evidence="14">
    <location>
        <begin position="416"/>
        <end position="448"/>
    </location>
</feature>
<feature type="transmembrane region" description="Helical" evidence="15">
    <location>
        <begin position="915"/>
        <end position="936"/>
    </location>
</feature>
<feature type="transmembrane region" description="Helical" evidence="15">
    <location>
        <begin position="1123"/>
        <end position="1143"/>
    </location>
</feature>
<feature type="transmembrane region" description="Helical" evidence="15">
    <location>
        <begin position="880"/>
        <end position="903"/>
    </location>
</feature>
<evidence type="ECO:0000256" key="3">
    <source>
        <dbReference type="ARBA" id="ARBA00004906"/>
    </source>
</evidence>
<reference evidence="17" key="1">
    <citation type="submission" date="2020-12" db="EMBL/GenBank/DDBJ databases">
        <title>Metabolic potential, ecology and presence of endohyphal bacteria is reflected in genomic diversity of Mucoromycotina.</title>
        <authorList>
            <person name="Muszewska A."/>
            <person name="Okrasinska A."/>
            <person name="Steczkiewicz K."/>
            <person name="Drgas O."/>
            <person name="Orlowska M."/>
            <person name="Perlinska-Lenart U."/>
            <person name="Aleksandrzak-Piekarczyk T."/>
            <person name="Szatraj K."/>
            <person name="Zielenkiewicz U."/>
            <person name="Pilsyk S."/>
            <person name="Malc E."/>
            <person name="Mieczkowski P."/>
            <person name="Kruszewska J.S."/>
            <person name="Biernat P."/>
            <person name="Pawlowska J."/>
        </authorList>
    </citation>
    <scope>NUCLEOTIDE SEQUENCE</scope>
    <source>
        <strain evidence="17">CBS 226.32</strain>
    </source>
</reference>
<accession>A0A8H7R590</accession>
<keyword evidence="8" id="KW-0863">Zinc-finger</keyword>
<keyword evidence="10" id="KW-0862">Zinc</keyword>
<name>A0A8H7R590_9FUNG</name>
<feature type="compositionally biased region" description="Acidic residues" evidence="14">
    <location>
        <begin position="1370"/>
        <end position="1380"/>
    </location>
</feature>
<evidence type="ECO:0000256" key="1">
    <source>
        <dbReference type="ARBA" id="ARBA00000900"/>
    </source>
</evidence>
<dbReference type="GO" id="GO:0008270">
    <property type="term" value="F:zinc ion binding"/>
    <property type="evidence" value="ECO:0007669"/>
    <property type="project" value="UniProtKB-KW"/>
</dbReference>
<evidence type="ECO:0000256" key="5">
    <source>
        <dbReference type="ARBA" id="ARBA00022679"/>
    </source>
</evidence>
<evidence type="ECO:0000256" key="6">
    <source>
        <dbReference type="ARBA" id="ARBA00022692"/>
    </source>
</evidence>
<keyword evidence="7" id="KW-0479">Metal-binding</keyword>
<proteinExistence type="predicted"/>
<gene>
    <name evidence="17" type="ORF">INT46_011438</name>
</gene>
<feature type="compositionally biased region" description="Acidic residues" evidence="14">
    <location>
        <begin position="418"/>
        <end position="427"/>
    </location>
</feature>
<dbReference type="GO" id="GO:0005789">
    <property type="term" value="C:endoplasmic reticulum membrane"/>
    <property type="evidence" value="ECO:0007669"/>
    <property type="project" value="TreeGrafter"/>
</dbReference>
<sequence>MDEDQEICRVCRSESTPDHPLYHPCKCSGSIRFVHEDCLIEWLSHSKKKYCELCEHPFTFSPIYRDDMPEKVPFYVLVSQLIYRIVSLLKSTFRGLTVLIVWLIILPNFTLWTWRFYFWSGENIGFNTQILDSTFTSTNGTINEQQQQQQQQQQESSFFFMTLKGFLSDCLEGQIITAFVIIIFVAAYLFREWVMQNLPVEQPNIIEENVINQHHHHRNNNNNNILNVNNDGLNNEQIVQDQFAIDTLLNAMQVINPPNENNVNVGDDQDQRMRRQLNQLRVDLENEVAERNHTNNQSHAWSSSLDNRIIHDDDDQLFGGIDGIGASGSGNASSSSAAIRRPVLNDNDNEEEEYREQRYNLRSSHQRINQRQIEQEQDDDEETRFDQFDGFNHNHNHHSHFDQDEVIAEDRWPSMNQFDDDEWEDDNNSLPDLIDRQDQDQDQDQNQNHDHDQAIVGMLRERFGGPLNGPFIDAIEREFRERRQGEQQQPVQEPAEGLAAAAAAAAAAAVAIEDDEPLDVGDDINGVLEAIGMRGNPWMLVQNSVLMSLMISLCLGVAVWIPYVVGRLVILIRPISFIETPIYVMRLITDPLVDFVLDLCIPFIWSHIGGTVKSVIPQNIQTTFKTVKDQVIEALNSNTTNETTSSMINATTATATATTTTTAKTIATTTKAGGANSLMLNMDWGLIQTKVETYSTMALARWHRFATGQTSLDRSMCIAVGYLVLIGLGSWYLTQGRRRRSSRRNGGRNAASAGETIQDLIRQQGIFLKVLMFILIELVIFPTVCGFLLDMATLPLFVNASFSSRYAFHLKSPYSSYFLHWFLGTGVLFYFAIFITVCREVIRPGVMWFIRDPNDPQFHPVQEMVERPLPNLLHKISQSALIYSVMLVFGVGTVTYSLAYTGIVFPLRLPFNTPLSTLAIDLLIIQFLLPPLIALINPRDYSKKALDLWWHFACRQLRLTSFMFNQRKPDEEGRHVRRTLKSFLLMEKAEIPTDEFADVAIQDDTSSVIFQRDGMMVRVPKYDSVPVDPKRRMLVPVDPVTLEAIDEEERRRGHPAAADTVDEAQSTIVVYIPPNFKGRIIIFLLYMWFSISVFTCSVTVVPLLTGRILFKLYLAPESKVNDLYSFALGIYIMTGCAILIHWVKECYLNSQNTNQEEMIEYVKEKASKVVKFFYLATMFGLIIPLLFGIAVDLFVFMPRRNFNAETGLVIYISQNWSFGVAYMSIIHNLIHVLPANNRIRQRVNEIIGGNGIMQADSWIITRTVIAPVILVALLAITIPGITSWFILQMLDPKDPLLQITVTRYTYPTIFGVFIIVLAAFLVKKLISIWMETVRDDTYLIGKKLHNMQNNQQSEPESSNTITTASNIDTAMEDNDDDVNM</sequence>
<keyword evidence="12 15" id="KW-0472">Membrane</keyword>
<evidence type="ECO:0000256" key="10">
    <source>
        <dbReference type="ARBA" id="ARBA00022833"/>
    </source>
</evidence>
<dbReference type="EC" id="2.3.2.27" evidence="4"/>
<dbReference type="PROSITE" id="PS51292">
    <property type="entry name" value="ZF_RING_CH"/>
    <property type="match status" value="1"/>
</dbReference>
<feature type="transmembrane region" description="Helical" evidence="15">
    <location>
        <begin position="1306"/>
        <end position="1322"/>
    </location>
</feature>
<feature type="domain" description="RING-CH-type" evidence="16">
    <location>
        <begin position="1"/>
        <end position="61"/>
    </location>
</feature>
<feature type="transmembrane region" description="Helical" evidence="15">
    <location>
        <begin position="770"/>
        <end position="798"/>
    </location>
</feature>
<evidence type="ECO:0000256" key="2">
    <source>
        <dbReference type="ARBA" id="ARBA00004141"/>
    </source>
</evidence>
<comment type="subcellular location">
    <subcellularLocation>
        <location evidence="2">Membrane</location>
        <topology evidence="2">Multi-pass membrane protein</topology>
    </subcellularLocation>
</comment>
<comment type="pathway">
    <text evidence="3">Protein modification; protein ubiquitination.</text>
</comment>
<dbReference type="FunFam" id="3.30.40.10:FF:000287">
    <property type="entry name" value="RING finger membrane protein"/>
    <property type="match status" value="1"/>
</dbReference>
<evidence type="ECO:0000256" key="11">
    <source>
        <dbReference type="ARBA" id="ARBA00022989"/>
    </source>
</evidence>
<evidence type="ECO:0000256" key="12">
    <source>
        <dbReference type="ARBA" id="ARBA00023136"/>
    </source>
</evidence>
<evidence type="ECO:0000256" key="13">
    <source>
        <dbReference type="SAM" id="Coils"/>
    </source>
</evidence>
<feature type="transmembrane region" description="Helical" evidence="15">
    <location>
        <begin position="96"/>
        <end position="117"/>
    </location>
</feature>
<dbReference type="Pfam" id="PF23113">
    <property type="entry name" value="MARCHF6_C"/>
    <property type="match status" value="1"/>
</dbReference>
<dbReference type="InterPro" id="IPR056521">
    <property type="entry name" value="MARCHF6-like_C"/>
</dbReference>
<feature type="transmembrane region" description="Helical" evidence="15">
    <location>
        <begin position="1080"/>
        <end position="1103"/>
    </location>
</feature>
<keyword evidence="9" id="KW-0833">Ubl conjugation pathway</keyword>
<dbReference type="Pfam" id="PF12906">
    <property type="entry name" value="RINGv"/>
    <property type="match status" value="1"/>
</dbReference>
<feature type="transmembrane region" description="Helical" evidence="15">
    <location>
        <begin position="1172"/>
        <end position="1196"/>
    </location>
</feature>
<dbReference type="GO" id="GO:0061630">
    <property type="term" value="F:ubiquitin protein ligase activity"/>
    <property type="evidence" value="ECO:0007669"/>
    <property type="project" value="UniProtKB-EC"/>
</dbReference>
<dbReference type="InterPro" id="IPR011016">
    <property type="entry name" value="Znf_RING-CH"/>
</dbReference>
<evidence type="ECO:0000313" key="18">
    <source>
        <dbReference type="Proteomes" id="UP000650833"/>
    </source>
</evidence>
<dbReference type="PANTHER" id="PTHR13145">
    <property type="entry name" value="SSM4 PROTEIN"/>
    <property type="match status" value="1"/>
</dbReference>
<dbReference type="PANTHER" id="PTHR13145:SF0">
    <property type="entry name" value="E3 UBIQUITIN-PROTEIN LIGASE MARCHF6"/>
    <property type="match status" value="1"/>
</dbReference>
<keyword evidence="13" id="KW-0175">Coiled coil</keyword>
<dbReference type="OrthoDB" id="264354at2759"/>
<dbReference type="Proteomes" id="UP000650833">
    <property type="component" value="Unassembled WGS sequence"/>
</dbReference>
<evidence type="ECO:0000259" key="16">
    <source>
        <dbReference type="PROSITE" id="PS51292"/>
    </source>
</evidence>
<keyword evidence="11 15" id="KW-1133">Transmembrane helix</keyword>
<feature type="transmembrane region" description="Helical" evidence="15">
    <location>
        <begin position="171"/>
        <end position="190"/>
    </location>
</feature>
<evidence type="ECO:0000313" key="17">
    <source>
        <dbReference type="EMBL" id="KAG2203533.1"/>
    </source>
</evidence>
<feature type="region of interest" description="Disordered" evidence="14">
    <location>
        <begin position="1349"/>
        <end position="1380"/>
    </location>
</feature>
<dbReference type="CDD" id="cd16702">
    <property type="entry name" value="RING_CH-C4HC3_MARCH6"/>
    <property type="match status" value="1"/>
</dbReference>
<evidence type="ECO:0000256" key="7">
    <source>
        <dbReference type="ARBA" id="ARBA00022723"/>
    </source>
</evidence>
<keyword evidence="6 15" id="KW-0812">Transmembrane</keyword>
<feature type="transmembrane region" description="Helical" evidence="15">
    <location>
        <begin position="818"/>
        <end position="838"/>
    </location>
</feature>
<dbReference type="SUPFAM" id="SSF57850">
    <property type="entry name" value="RING/U-box"/>
    <property type="match status" value="1"/>
</dbReference>
<organism evidence="17 18">
    <name type="scientific">Mucor plumbeus</name>
    <dbReference type="NCBI Taxonomy" id="97098"/>
    <lineage>
        <taxon>Eukaryota</taxon>
        <taxon>Fungi</taxon>
        <taxon>Fungi incertae sedis</taxon>
        <taxon>Mucoromycota</taxon>
        <taxon>Mucoromycotina</taxon>
        <taxon>Mucoromycetes</taxon>
        <taxon>Mucorales</taxon>
        <taxon>Mucorineae</taxon>
        <taxon>Mucoraceae</taxon>
        <taxon>Mucor</taxon>
    </lineage>
</organism>